<evidence type="ECO:0000256" key="1">
    <source>
        <dbReference type="ARBA" id="ARBA00022527"/>
    </source>
</evidence>
<evidence type="ECO:0000256" key="2">
    <source>
        <dbReference type="ARBA" id="ARBA00022679"/>
    </source>
</evidence>
<dbReference type="PROSITE" id="PS01351">
    <property type="entry name" value="MAPK"/>
    <property type="match status" value="1"/>
</dbReference>
<reference evidence="10" key="1">
    <citation type="submission" date="2021-02" db="EMBL/GenBank/DDBJ databases">
        <authorList>
            <person name="Dougan E. K."/>
            <person name="Rhodes N."/>
            <person name="Thang M."/>
            <person name="Chan C."/>
        </authorList>
    </citation>
    <scope>NUCLEOTIDE SEQUENCE</scope>
</reference>
<dbReference type="EMBL" id="CAJNIZ010047645">
    <property type="protein sequence ID" value="CAE7772583.1"/>
    <property type="molecule type" value="Genomic_DNA"/>
</dbReference>
<dbReference type="InterPro" id="IPR000719">
    <property type="entry name" value="Prot_kinase_dom"/>
</dbReference>
<dbReference type="GO" id="GO:0005524">
    <property type="term" value="F:ATP binding"/>
    <property type="evidence" value="ECO:0007669"/>
    <property type="project" value="UniProtKB-UniRule"/>
</dbReference>
<keyword evidence="5 6" id="KW-0067">ATP-binding</keyword>
<dbReference type="SUPFAM" id="SSF56112">
    <property type="entry name" value="Protein kinase-like (PK-like)"/>
    <property type="match status" value="1"/>
</dbReference>
<dbReference type="CDD" id="cd07834">
    <property type="entry name" value="STKc_MAPK"/>
    <property type="match status" value="1"/>
</dbReference>
<dbReference type="Proteomes" id="UP000649617">
    <property type="component" value="Unassembled WGS sequence"/>
</dbReference>
<comment type="catalytic activity">
    <reaction evidence="8">
        <text>L-threonyl-[protein] + ATP = O-phospho-L-threonyl-[protein] + ADP + H(+)</text>
        <dbReference type="Rhea" id="RHEA:46608"/>
        <dbReference type="Rhea" id="RHEA-COMP:11060"/>
        <dbReference type="Rhea" id="RHEA-COMP:11605"/>
        <dbReference type="ChEBI" id="CHEBI:15378"/>
        <dbReference type="ChEBI" id="CHEBI:30013"/>
        <dbReference type="ChEBI" id="CHEBI:30616"/>
        <dbReference type="ChEBI" id="CHEBI:61977"/>
        <dbReference type="ChEBI" id="CHEBI:456216"/>
        <dbReference type="EC" id="2.7.11.24"/>
    </reaction>
</comment>
<dbReference type="Pfam" id="PF00069">
    <property type="entry name" value="Pkinase"/>
    <property type="match status" value="1"/>
</dbReference>
<evidence type="ECO:0000256" key="5">
    <source>
        <dbReference type="ARBA" id="ARBA00022840"/>
    </source>
</evidence>
<evidence type="ECO:0000313" key="11">
    <source>
        <dbReference type="Proteomes" id="UP000649617"/>
    </source>
</evidence>
<organism evidence="10 11">
    <name type="scientific">Symbiodinium pilosum</name>
    <name type="common">Dinoflagellate</name>
    <dbReference type="NCBI Taxonomy" id="2952"/>
    <lineage>
        <taxon>Eukaryota</taxon>
        <taxon>Sar</taxon>
        <taxon>Alveolata</taxon>
        <taxon>Dinophyceae</taxon>
        <taxon>Suessiales</taxon>
        <taxon>Symbiodiniaceae</taxon>
        <taxon>Symbiodinium</taxon>
    </lineage>
</organism>
<dbReference type="InterPro" id="IPR011009">
    <property type="entry name" value="Kinase-like_dom_sf"/>
</dbReference>
<dbReference type="InterPro" id="IPR008271">
    <property type="entry name" value="Ser/Thr_kinase_AS"/>
</dbReference>
<keyword evidence="1 7" id="KW-0723">Serine/threonine-protein kinase</keyword>
<evidence type="ECO:0000256" key="3">
    <source>
        <dbReference type="ARBA" id="ARBA00022741"/>
    </source>
</evidence>
<feature type="domain" description="Protein kinase" evidence="9">
    <location>
        <begin position="18"/>
        <end position="367"/>
    </location>
</feature>
<comment type="caution">
    <text evidence="10">The sequence shown here is derived from an EMBL/GenBank/DDBJ whole genome shotgun (WGS) entry which is preliminary data.</text>
</comment>
<name>A0A812Y975_SYMPI</name>
<keyword evidence="2 8" id="KW-0808">Transferase</keyword>
<evidence type="ECO:0000313" key="10">
    <source>
        <dbReference type="EMBL" id="CAE7772583.1"/>
    </source>
</evidence>
<dbReference type="PANTHER" id="PTHR24055">
    <property type="entry name" value="MITOGEN-ACTIVATED PROTEIN KINASE"/>
    <property type="match status" value="1"/>
</dbReference>
<dbReference type="Gene3D" id="3.30.200.20">
    <property type="entry name" value="Phosphorylase Kinase, domain 1"/>
    <property type="match status" value="1"/>
</dbReference>
<dbReference type="AlphaFoldDB" id="A0A812Y975"/>
<gene>
    <name evidence="10" type="primary">MPK7</name>
    <name evidence="10" type="ORF">SPIL2461_LOCUS22786</name>
</gene>
<comment type="activity regulation">
    <text evidence="8">Activated by threonine and tyrosine phosphorylation.</text>
</comment>
<comment type="cofactor">
    <cofactor evidence="8">
        <name>Mg(2+)</name>
        <dbReference type="ChEBI" id="CHEBI:18420"/>
    </cofactor>
</comment>
<evidence type="ECO:0000256" key="8">
    <source>
        <dbReference type="RuleBase" id="RU361165"/>
    </source>
</evidence>
<dbReference type="InterPro" id="IPR003527">
    <property type="entry name" value="MAP_kinase_CS"/>
</dbReference>
<dbReference type="GO" id="GO:0004707">
    <property type="term" value="F:MAP kinase activity"/>
    <property type="evidence" value="ECO:0007669"/>
    <property type="project" value="UniProtKB-EC"/>
</dbReference>
<evidence type="ECO:0000259" key="9">
    <source>
        <dbReference type="PROSITE" id="PS50011"/>
    </source>
</evidence>
<keyword evidence="8" id="KW-0460">Magnesium</keyword>
<dbReference type="InterPro" id="IPR017441">
    <property type="entry name" value="Protein_kinase_ATP_BS"/>
</dbReference>
<dbReference type="Gene3D" id="1.10.510.10">
    <property type="entry name" value="Transferase(Phosphotransferase) domain 1"/>
    <property type="match status" value="1"/>
</dbReference>
<dbReference type="EC" id="2.7.11.24" evidence="8"/>
<protein>
    <recommendedName>
        <fullName evidence="8">Mitogen-activated protein kinase</fullName>
        <ecNumber evidence="8">2.7.11.24</ecNumber>
    </recommendedName>
</protein>
<keyword evidence="4 8" id="KW-0418">Kinase</keyword>
<dbReference type="PROSITE" id="PS00107">
    <property type="entry name" value="PROTEIN_KINASE_ATP"/>
    <property type="match status" value="1"/>
</dbReference>
<evidence type="ECO:0000256" key="4">
    <source>
        <dbReference type="ARBA" id="ARBA00022777"/>
    </source>
</evidence>
<accession>A0A812Y975</accession>
<dbReference type="SMART" id="SM00220">
    <property type="entry name" value="S_TKc"/>
    <property type="match status" value="1"/>
</dbReference>
<dbReference type="PROSITE" id="PS50011">
    <property type="entry name" value="PROTEIN_KINASE_DOM"/>
    <property type="match status" value="1"/>
</dbReference>
<dbReference type="OrthoDB" id="192887at2759"/>
<comment type="similarity">
    <text evidence="8">Belongs to the protein kinase superfamily. Ser/Thr protein kinase family. MAP kinase subfamily.</text>
</comment>
<proteinExistence type="inferred from homology"/>
<dbReference type="InterPro" id="IPR050117">
    <property type="entry name" value="MAPK"/>
</dbReference>
<sequence length="424" mass="48393">MPSLPKHPGESWQLPPRYKVTELIGSGSYGSVCEAEDDFNGQRQPVAIKKCKRIFEDLVDCKRILREVSILSKLSHRNVVKVSDFYIPGDMSRFTEIYMIMELCDSDLKKLCRQDVTLSPIHVNTLLYNLLVGLNYIHSAGIYHRDLKPANCFVNQDCTVKIGDFGLSRAIKGEQKHLKHLPHTPRDGDQAPLPQVPHTKRAAKNLTGHVVTRWYRAPELILLQDNYTEAIDVWSVGCIYAELLGMLPQAGKSYMDRGPLFPGTSCFPLSPDHKHKSDYKYYTNGKHDMLKKIFGLLGTPEQKDIDACIEREDAKRYIACFPKQVGDGLRKVFKEIDAGMLDILEKMLIFNPKTRISVQEALAHPLLADIRDKTLETTSPDVVVLPFEKEPDLDEDLLRRYFNMELRKYHPEVPEYKSSRGYGS</sequence>
<dbReference type="PROSITE" id="PS00108">
    <property type="entry name" value="PROTEIN_KINASE_ST"/>
    <property type="match status" value="1"/>
</dbReference>
<keyword evidence="11" id="KW-1185">Reference proteome</keyword>
<evidence type="ECO:0000256" key="6">
    <source>
        <dbReference type="PROSITE-ProRule" id="PRU10141"/>
    </source>
</evidence>
<evidence type="ECO:0000256" key="7">
    <source>
        <dbReference type="RuleBase" id="RU000304"/>
    </source>
</evidence>
<keyword evidence="3 6" id="KW-0547">Nucleotide-binding</keyword>
<feature type="binding site" evidence="6">
    <location>
        <position position="50"/>
    </location>
    <ligand>
        <name>ATP</name>
        <dbReference type="ChEBI" id="CHEBI:30616"/>
    </ligand>
</feature>